<evidence type="ECO:0000313" key="1">
    <source>
        <dbReference type="EMBL" id="QJT41272.1"/>
    </source>
</evidence>
<keyword evidence="2" id="KW-1185">Reference proteome</keyword>
<sequence length="88" mass="9684">MSKRNISLLTPETLFAYASGFAAKQTCGQYPTFRQVAKRFNCTYDQIEEVCSDWDGANGYMAPAVGGATAGGYFAYEHRGDYLVEAHP</sequence>
<evidence type="ECO:0000313" key="2">
    <source>
        <dbReference type="Proteomes" id="UP000502657"/>
    </source>
</evidence>
<name>A0ABX6NY11_AERME</name>
<dbReference type="Proteomes" id="UP000502657">
    <property type="component" value="Plasmid pAeme5"/>
</dbReference>
<protein>
    <submittedName>
        <fullName evidence="1">Uncharacterized protein</fullName>
    </submittedName>
</protein>
<organism evidence="1 2">
    <name type="scientific">Aeromonas media</name>
    <dbReference type="NCBI Taxonomy" id="651"/>
    <lineage>
        <taxon>Bacteria</taxon>
        <taxon>Pseudomonadati</taxon>
        <taxon>Pseudomonadota</taxon>
        <taxon>Gammaproteobacteria</taxon>
        <taxon>Aeromonadales</taxon>
        <taxon>Aeromonadaceae</taxon>
        <taxon>Aeromonas</taxon>
    </lineage>
</organism>
<dbReference type="EMBL" id="CP038449">
    <property type="protein sequence ID" value="QJT41272.1"/>
    <property type="molecule type" value="Genomic_DNA"/>
</dbReference>
<geneLocation type="plasmid" evidence="2">
    <name>paeme5</name>
</geneLocation>
<reference evidence="1 2" key="1">
    <citation type="submission" date="2019-03" db="EMBL/GenBank/DDBJ databases">
        <title>Novel transposon Tn6433 accelerates the dissemination of tet(E) in Aeromonas from aerobic biofilm under oxytetracycline stress.</title>
        <authorList>
            <person name="Shi Y."/>
            <person name="Tian Z."/>
            <person name="Zhang Y."/>
            <person name="Zhang H."/>
            <person name="Yang M."/>
        </authorList>
    </citation>
    <scope>NUCLEOTIDE SEQUENCE [LARGE SCALE GENOMIC DNA]</scope>
    <source>
        <strain evidence="1 2">R50-22</strain>
        <plasmid evidence="2">paeme5</plasmid>
    </source>
</reference>
<accession>A0ABX6NY11</accession>
<keyword evidence="1" id="KW-0614">Plasmid</keyword>
<dbReference type="RefSeq" id="WP_171270168.1">
    <property type="nucleotide sequence ID" value="NZ_CP038446.1"/>
</dbReference>
<proteinExistence type="predicted"/>
<gene>
    <name evidence="1" type="ORF">E4188_22500</name>
</gene>